<dbReference type="SUPFAM" id="SSF48452">
    <property type="entry name" value="TPR-like"/>
    <property type="match status" value="1"/>
</dbReference>
<dbReference type="Pfam" id="PF12771">
    <property type="entry name" value="SusD-like_2"/>
    <property type="match status" value="1"/>
</dbReference>
<comment type="caution">
    <text evidence="1">The sequence shown here is derived from an EMBL/GenBank/DDBJ whole genome shotgun (WGS) entry which is preliminary data.</text>
</comment>
<dbReference type="Proteomes" id="UP000779507">
    <property type="component" value="Unassembled WGS sequence"/>
</dbReference>
<protein>
    <recommendedName>
        <fullName evidence="3">SusD/RagB family nutrient-binding outer membrane lipoprotein</fullName>
    </recommendedName>
</protein>
<dbReference type="InterPro" id="IPR011990">
    <property type="entry name" value="TPR-like_helical_dom_sf"/>
</dbReference>
<evidence type="ECO:0000313" key="2">
    <source>
        <dbReference type="Proteomes" id="UP000779507"/>
    </source>
</evidence>
<proteinExistence type="predicted"/>
<dbReference type="PROSITE" id="PS51257">
    <property type="entry name" value="PROKAR_LIPOPROTEIN"/>
    <property type="match status" value="1"/>
</dbReference>
<organism evidence="1 2">
    <name type="scientific">Hymenobacter caeli</name>
    <dbReference type="NCBI Taxonomy" id="2735894"/>
    <lineage>
        <taxon>Bacteria</taxon>
        <taxon>Pseudomonadati</taxon>
        <taxon>Bacteroidota</taxon>
        <taxon>Cytophagia</taxon>
        <taxon>Cytophagales</taxon>
        <taxon>Hymenobacteraceae</taxon>
        <taxon>Hymenobacter</taxon>
    </lineage>
</organism>
<keyword evidence="2" id="KW-1185">Reference proteome</keyword>
<evidence type="ECO:0000313" key="1">
    <source>
        <dbReference type="EMBL" id="NRT20050.1"/>
    </source>
</evidence>
<sequence length="516" mass="55738">MKNYLLSLGLLLGAGALGGCEKYLDVNNNPNNPTTSTPNFILPGVISNGIQTQMFTALRTPYITQYVVGRAAGTAIDGYFLTNAQSTNTFNYSYFQSGGNIPGMEAAALAEGSPYYVGAGEIMQALILAHVTDMLGDVPFTEAYQGGNNYTPKYDAQQDVYASVNKLLDDGIVQMSKDPGQNFRPLYSLSPSESGDILYKGDPAKWVRLAYALKAREAQHLTKKASYDPAAVLALCDKAFKASTDDAQLQYQTAVSPIVGTTNIFGVTRANFGTATFSANIVKYLNGTTFPGVADPRFGVLMPTTSVGANPGVGTPTTANLTPGTTNTTDFYGGWYARDVPGYFEVITYHELKFIEAEAAYRAGNKTRALAALREGIRAHIKKVSAGGSFSPPAVTLPAITDAQIAAYLASAAVPQTEADLTSLRPIVEQKYIAMFLNPDSWSDLRRLDFDPALYVNFTYPTNANSVLATKADPTLRYPRRLLPGATEVLYNPTEINRIGGNDPDYITRPMWFDSK</sequence>
<dbReference type="RefSeq" id="WP_173810756.1">
    <property type="nucleotide sequence ID" value="NZ_JABSNP010000013.1"/>
</dbReference>
<evidence type="ECO:0008006" key="3">
    <source>
        <dbReference type="Google" id="ProtNLM"/>
    </source>
</evidence>
<dbReference type="Gene3D" id="1.25.40.390">
    <property type="match status" value="1"/>
</dbReference>
<gene>
    <name evidence="1" type="ORF">HNP98_002888</name>
</gene>
<dbReference type="EMBL" id="JABSNP010000013">
    <property type="protein sequence ID" value="NRT20050.1"/>
    <property type="molecule type" value="Genomic_DNA"/>
</dbReference>
<name>A0ABX2FS82_9BACT</name>
<dbReference type="InterPro" id="IPR041662">
    <property type="entry name" value="SusD-like_2"/>
</dbReference>
<reference evidence="1 2" key="1">
    <citation type="submission" date="2020-05" db="EMBL/GenBank/DDBJ databases">
        <title>Genomic Encyclopedia of Type Strains, Phase IV (KMG-V): Genome sequencing to study the core and pangenomes of soil and plant-associated prokaryotes.</title>
        <authorList>
            <person name="Whitman W."/>
        </authorList>
    </citation>
    <scope>NUCLEOTIDE SEQUENCE [LARGE SCALE GENOMIC DNA]</scope>
    <source>
        <strain evidence="1 2">9A</strain>
    </source>
</reference>
<accession>A0ABX2FS82</accession>